<dbReference type="SUPFAM" id="SSF56954">
    <property type="entry name" value="Outer membrane efflux proteins (OEP)"/>
    <property type="match status" value="1"/>
</dbReference>
<comment type="caution">
    <text evidence="8">The sequence shown here is derived from an EMBL/GenBank/DDBJ whole genome shotgun (WGS) entry which is preliminary data.</text>
</comment>
<organism evidence="8 9">
    <name type="scientific">Simkania negevensis</name>
    <dbReference type="NCBI Taxonomy" id="83561"/>
    <lineage>
        <taxon>Bacteria</taxon>
        <taxon>Pseudomonadati</taxon>
        <taxon>Chlamydiota</taxon>
        <taxon>Chlamydiia</taxon>
        <taxon>Parachlamydiales</taxon>
        <taxon>Simkaniaceae</taxon>
        <taxon>Simkania</taxon>
    </lineage>
</organism>
<keyword evidence="4" id="KW-1134">Transmembrane beta strand</keyword>
<protein>
    <submittedName>
        <fullName evidence="8">TolC family protein</fullName>
    </submittedName>
</protein>
<evidence type="ECO:0000313" key="8">
    <source>
        <dbReference type="EMBL" id="MBN4067138.1"/>
    </source>
</evidence>
<keyword evidence="7" id="KW-0998">Cell outer membrane</keyword>
<evidence type="ECO:0000313" key="9">
    <source>
        <dbReference type="Proteomes" id="UP000722121"/>
    </source>
</evidence>
<keyword evidence="3" id="KW-0813">Transport</keyword>
<dbReference type="EMBL" id="JAFITR010000071">
    <property type="protein sequence ID" value="MBN4067138.1"/>
    <property type="molecule type" value="Genomic_DNA"/>
</dbReference>
<evidence type="ECO:0000256" key="6">
    <source>
        <dbReference type="ARBA" id="ARBA00023136"/>
    </source>
</evidence>
<reference evidence="8 9" key="1">
    <citation type="submission" date="2021-02" db="EMBL/GenBank/DDBJ databases">
        <title>Activity-based single-cell genomes from oceanic crustal fluid captures similar information to metagenomic and metatranscriptomic surveys with orders of magnitude less sampling.</title>
        <authorList>
            <person name="D'Angelo T.S."/>
            <person name="Orcutt B.N."/>
        </authorList>
    </citation>
    <scope>NUCLEOTIDE SEQUENCE [LARGE SCALE GENOMIC DNA]</scope>
    <source>
        <strain evidence="8">AH-315-G07</strain>
    </source>
</reference>
<sequence>MNKQPLSLIHALQLTLKNQQNVEIALQSVKQQEGSYEQSLSSYDPQLTASITRDLTDDFTSSTFQHSNNLDTSTEGSISVSQSFPTGASLSLSASDTLSNTFGYQSTSFSTSLSYTINISQPLLQSAFFYSFSNISVVNSALTLKSTKFTAIFNISQALLDTINAYWDLLRYEKGAVTAQQSLDYLDLIAKDVEKLIEQKRTNKGTLSNVHAQISRRKSDLADLHKSYLQASQQLVLKMGITDRQDFLGELITSASDSYPESAEPPFPKLDQELKEEALKKRADLLSLIVKNESAKINYESAKNKRLLNLTANASLELDSDRNRRVSIPSSLSPRNPEKEYSFSLSASYPLFNHSAKANIKQQKSIYQQQKQLAEQKKQEIITSLTNAYTALAQEQQRYEHLSESQSHTKKLMEEALLKLQGGETSHINDLMQHEEMFFEVLKKIDQAHTDYSKAIANILFATGNIIETDSNYEIIRLRGNYTTLPH</sequence>
<gene>
    <name evidence="8" type="ORF">JYU14_03540</name>
</gene>
<dbReference type="InterPro" id="IPR051906">
    <property type="entry name" value="TolC-like"/>
</dbReference>
<dbReference type="PANTHER" id="PTHR30026:SF23">
    <property type="entry name" value="TO APRF-PUTATIVE OUTER MEMBRANE EFFLUX PROTEIN OR SECRETED ALKALINE PHOSPHATASE-RELATED"/>
    <property type="match status" value="1"/>
</dbReference>
<evidence type="ECO:0000256" key="2">
    <source>
        <dbReference type="ARBA" id="ARBA00007613"/>
    </source>
</evidence>
<name>A0ABS3ARX5_9BACT</name>
<comment type="subcellular location">
    <subcellularLocation>
        <location evidence="1">Cell outer membrane</location>
    </subcellularLocation>
</comment>
<evidence type="ECO:0000256" key="7">
    <source>
        <dbReference type="ARBA" id="ARBA00023237"/>
    </source>
</evidence>
<evidence type="ECO:0000256" key="1">
    <source>
        <dbReference type="ARBA" id="ARBA00004442"/>
    </source>
</evidence>
<accession>A0ABS3ARX5</accession>
<proteinExistence type="inferred from homology"/>
<keyword evidence="5" id="KW-0812">Transmembrane</keyword>
<dbReference type="Proteomes" id="UP000722121">
    <property type="component" value="Unassembled WGS sequence"/>
</dbReference>
<evidence type="ECO:0000256" key="3">
    <source>
        <dbReference type="ARBA" id="ARBA00022448"/>
    </source>
</evidence>
<dbReference type="Pfam" id="PF02321">
    <property type="entry name" value="OEP"/>
    <property type="match status" value="1"/>
</dbReference>
<evidence type="ECO:0000256" key="4">
    <source>
        <dbReference type="ARBA" id="ARBA00022452"/>
    </source>
</evidence>
<dbReference type="InterPro" id="IPR003423">
    <property type="entry name" value="OMP_efflux"/>
</dbReference>
<comment type="similarity">
    <text evidence="2">Belongs to the outer membrane factor (OMF) (TC 1.B.17) family.</text>
</comment>
<keyword evidence="6" id="KW-0472">Membrane</keyword>
<keyword evidence="9" id="KW-1185">Reference proteome</keyword>
<dbReference type="Gene3D" id="1.20.1600.10">
    <property type="entry name" value="Outer membrane efflux proteins (OEP)"/>
    <property type="match status" value="2"/>
</dbReference>
<dbReference type="PANTHER" id="PTHR30026">
    <property type="entry name" value="OUTER MEMBRANE PROTEIN TOLC"/>
    <property type="match status" value="1"/>
</dbReference>
<evidence type="ECO:0000256" key="5">
    <source>
        <dbReference type="ARBA" id="ARBA00022692"/>
    </source>
</evidence>